<evidence type="ECO:0000256" key="1">
    <source>
        <dbReference type="SAM" id="Phobius"/>
    </source>
</evidence>
<dbReference type="RefSeq" id="WP_145096125.1">
    <property type="nucleotide sequence ID" value="NZ_CP036274.1"/>
</dbReference>
<reference evidence="2 3" key="1">
    <citation type="submission" date="2019-02" db="EMBL/GenBank/DDBJ databases">
        <title>Deep-cultivation of Planctomycetes and their phenomic and genomic characterization uncovers novel biology.</title>
        <authorList>
            <person name="Wiegand S."/>
            <person name="Jogler M."/>
            <person name="Boedeker C."/>
            <person name="Pinto D."/>
            <person name="Vollmers J."/>
            <person name="Rivas-Marin E."/>
            <person name="Kohn T."/>
            <person name="Peeters S.H."/>
            <person name="Heuer A."/>
            <person name="Rast P."/>
            <person name="Oberbeckmann S."/>
            <person name="Bunk B."/>
            <person name="Jeske O."/>
            <person name="Meyerdierks A."/>
            <person name="Storesund J.E."/>
            <person name="Kallscheuer N."/>
            <person name="Luecker S."/>
            <person name="Lage O.M."/>
            <person name="Pohl T."/>
            <person name="Merkel B.J."/>
            <person name="Hornburger P."/>
            <person name="Mueller R.-W."/>
            <person name="Bruemmer F."/>
            <person name="Labrenz M."/>
            <person name="Spormann A.M."/>
            <person name="Op den Camp H."/>
            <person name="Overmann J."/>
            <person name="Amann R."/>
            <person name="Jetten M.S.M."/>
            <person name="Mascher T."/>
            <person name="Medema M.H."/>
            <person name="Devos D.P."/>
            <person name="Kaster A.-K."/>
            <person name="Ovreas L."/>
            <person name="Rohde M."/>
            <person name="Galperin M.Y."/>
            <person name="Jogler C."/>
        </authorList>
    </citation>
    <scope>NUCLEOTIDE SEQUENCE [LARGE SCALE GENOMIC DNA]</scope>
    <source>
        <strain evidence="2 3">ETA_A8</strain>
    </source>
</reference>
<keyword evidence="3" id="KW-1185">Reference proteome</keyword>
<protein>
    <submittedName>
        <fullName evidence="2">Uncharacterized protein</fullName>
    </submittedName>
</protein>
<gene>
    <name evidence="2" type="ORF">ETAA8_56620</name>
</gene>
<proteinExistence type="predicted"/>
<feature type="transmembrane region" description="Helical" evidence="1">
    <location>
        <begin position="67"/>
        <end position="85"/>
    </location>
</feature>
<evidence type="ECO:0000313" key="3">
    <source>
        <dbReference type="Proteomes" id="UP000315017"/>
    </source>
</evidence>
<evidence type="ECO:0000313" key="2">
    <source>
        <dbReference type="EMBL" id="QDU30517.1"/>
    </source>
</evidence>
<dbReference type="Proteomes" id="UP000315017">
    <property type="component" value="Chromosome"/>
</dbReference>
<keyword evidence="1" id="KW-0472">Membrane</keyword>
<dbReference type="OrthoDB" id="5292742at2"/>
<dbReference type="AlphaFoldDB" id="A0A517YJX8"/>
<keyword evidence="1" id="KW-0812">Transmembrane</keyword>
<organism evidence="2 3">
    <name type="scientific">Anatilimnocola aggregata</name>
    <dbReference type="NCBI Taxonomy" id="2528021"/>
    <lineage>
        <taxon>Bacteria</taxon>
        <taxon>Pseudomonadati</taxon>
        <taxon>Planctomycetota</taxon>
        <taxon>Planctomycetia</taxon>
        <taxon>Pirellulales</taxon>
        <taxon>Pirellulaceae</taxon>
        <taxon>Anatilimnocola</taxon>
    </lineage>
</organism>
<sequence length="165" mass="18398">MNVTYRCPHCDAVASAELTEPAGDFSCTACQTAIHPPAGAIREGKVLQCLICPCQELYVRKDFSQTVGIGIIAIGFIISSVFWFYRMPLWTYGTLFATAIIDLVLYVTVGNVLQCYQCQAQYRGIKELEQHEGFDLETHEKHRQQQIRLARAGVGASSQLPPVRE</sequence>
<accession>A0A517YJX8</accession>
<name>A0A517YJX8_9BACT</name>
<keyword evidence="1" id="KW-1133">Transmembrane helix</keyword>
<dbReference type="KEGG" id="aagg:ETAA8_56620"/>
<dbReference type="EMBL" id="CP036274">
    <property type="protein sequence ID" value="QDU30517.1"/>
    <property type="molecule type" value="Genomic_DNA"/>
</dbReference>
<feature type="transmembrane region" description="Helical" evidence="1">
    <location>
        <begin position="91"/>
        <end position="113"/>
    </location>
</feature>